<dbReference type="EMBL" id="UINC01001150">
    <property type="protein sequence ID" value="SUZ72420.1"/>
    <property type="molecule type" value="Genomic_DNA"/>
</dbReference>
<evidence type="ECO:0000259" key="2">
    <source>
        <dbReference type="Pfam" id="PF01645"/>
    </source>
</evidence>
<dbReference type="Pfam" id="PF01645">
    <property type="entry name" value="Glu_synthase"/>
    <property type="match status" value="1"/>
</dbReference>
<organism evidence="3">
    <name type="scientific">marine metagenome</name>
    <dbReference type="NCBI Taxonomy" id="408172"/>
    <lineage>
        <taxon>unclassified sequences</taxon>
        <taxon>metagenomes</taxon>
        <taxon>ecological metagenomes</taxon>
    </lineage>
</organism>
<protein>
    <recommendedName>
        <fullName evidence="2">Glutamate synthase domain-containing protein</fullName>
    </recommendedName>
</protein>
<dbReference type="AlphaFoldDB" id="A0A381PZU4"/>
<dbReference type="GO" id="GO:0006537">
    <property type="term" value="P:glutamate biosynthetic process"/>
    <property type="evidence" value="ECO:0007669"/>
    <property type="project" value="InterPro"/>
</dbReference>
<feature type="domain" description="Glutamate synthase" evidence="2">
    <location>
        <begin position="135"/>
        <end position="451"/>
    </location>
</feature>
<dbReference type="PANTHER" id="PTHR43819:SF1">
    <property type="entry name" value="ARCHAEAL-TYPE GLUTAMATE SYNTHASE [NADPH]"/>
    <property type="match status" value="1"/>
</dbReference>
<evidence type="ECO:0000313" key="3">
    <source>
        <dbReference type="EMBL" id="SUZ72420.1"/>
    </source>
</evidence>
<dbReference type="GO" id="GO:0015930">
    <property type="term" value="F:glutamate synthase activity"/>
    <property type="evidence" value="ECO:0007669"/>
    <property type="project" value="InterPro"/>
</dbReference>
<evidence type="ECO:0000256" key="1">
    <source>
        <dbReference type="ARBA" id="ARBA00009716"/>
    </source>
</evidence>
<gene>
    <name evidence="3" type="ORF">METZ01_LOCUS25274</name>
</gene>
<dbReference type="SUPFAM" id="SSF51395">
    <property type="entry name" value="FMN-linked oxidoreductases"/>
    <property type="match status" value="1"/>
</dbReference>
<sequence length="501" mass="53736">MTWWWWLLIVGALLLAIALRDLVQRRHALLRNFPLIGHLRYLIERIGPELRQYVVADNGEEKPFSRDERRWVYATAKNENSYFGFGTDDDLTEANRVVFLHSPFPILEPVPHSAPIPCSKVLGQWRNRPGAFRPQSAVNLSGMSFGSLSGPAVQALNRGAAIDGCLHNTGEGGVADHHLRGGELVFQFGTGYFGCRDDDGKFCAESLLKTVSAAPVRAIEIKLSQGAKPGMGGFLPAAKVTSEIAEARGVPRRVDVASPAGHSAFSDVASLVAFVEEVAEITGLPVGIKSAVGRADFWTRLARHMAETGRGPDFINIDGGEGGTGAGPLVFSDHVALPFWEAFATAHHAFAEASLTDAVVFAGAGRLGLPARAAMAMAMGVDLVNVGREAMLAIGCLQAQKCHTGHCPTGVATQSRWLQRGLDPTDKGVRLANYVSGLRRELLRLSFACGMKHPALLGPDAVAIRCADGGYRSAHEHYGINPAVTHSEQRVKSIEEALSSA</sequence>
<accession>A0A381PZU4</accession>
<dbReference type="CDD" id="cd02808">
    <property type="entry name" value="GltS_FMN"/>
    <property type="match status" value="1"/>
</dbReference>
<reference evidence="3" key="1">
    <citation type="submission" date="2018-05" db="EMBL/GenBank/DDBJ databases">
        <authorList>
            <person name="Lanie J.A."/>
            <person name="Ng W.-L."/>
            <person name="Kazmierczak K.M."/>
            <person name="Andrzejewski T.M."/>
            <person name="Davidsen T.M."/>
            <person name="Wayne K.J."/>
            <person name="Tettelin H."/>
            <person name="Glass J.I."/>
            <person name="Rusch D."/>
            <person name="Podicherti R."/>
            <person name="Tsui H.-C.T."/>
            <person name="Winkler M.E."/>
        </authorList>
    </citation>
    <scope>NUCLEOTIDE SEQUENCE</scope>
</reference>
<comment type="similarity">
    <text evidence="1">Belongs to the glutamate synthase family.</text>
</comment>
<dbReference type="InterPro" id="IPR024188">
    <property type="entry name" value="GltB"/>
</dbReference>
<dbReference type="PIRSF" id="PIRSF006429">
    <property type="entry name" value="GOGAT_lg_2"/>
    <property type="match status" value="1"/>
</dbReference>
<dbReference type="InterPro" id="IPR013785">
    <property type="entry name" value="Aldolase_TIM"/>
</dbReference>
<proteinExistence type="inferred from homology"/>
<name>A0A381PZU4_9ZZZZ</name>
<dbReference type="InterPro" id="IPR002932">
    <property type="entry name" value="Glu_synthdom"/>
</dbReference>
<dbReference type="PANTHER" id="PTHR43819">
    <property type="entry name" value="ARCHAEAL-TYPE GLUTAMATE SYNTHASE [NADPH]"/>
    <property type="match status" value="1"/>
</dbReference>
<dbReference type="Gene3D" id="3.20.20.70">
    <property type="entry name" value="Aldolase class I"/>
    <property type="match status" value="1"/>
</dbReference>